<evidence type="ECO:0000313" key="2">
    <source>
        <dbReference type="EMBL" id="RHZ66057.1"/>
    </source>
</evidence>
<dbReference type="OrthoDB" id="2445412at2759"/>
<dbReference type="GO" id="GO:0015074">
    <property type="term" value="P:DNA integration"/>
    <property type="evidence" value="ECO:0007669"/>
    <property type="project" value="InterPro"/>
</dbReference>
<dbReference type="STRING" id="1348612.A0A397HT87"/>
<dbReference type="Proteomes" id="UP000266861">
    <property type="component" value="Unassembled WGS sequence"/>
</dbReference>
<feature type="region of interest" description="Disordered" evidence="1">
    <location>
        <begin position="386"/>
        <end position="406"/>
    </location>
</feature>
<organism evidence="2 3">
    <name type="scientific">Diversispora epigaea</name>
    <dbReference type="NCBI Taxonomy" id="1348612"/>
    <lineage>
        <taxon>Eukaryota</taxon>
        <taxon>Fungi</taxon>
        <taxon>Fungi incertae sedis</taxon>
        <taxon>Mucoromycota</taxon>
        <taxon>Glomeromycotina</taxon>
        <taxon>Glomeromycetes</taxon>
        <taxon>Diversisporales</taxon>
        <taxon>Diversisporaceae</taxon>
        <taxon>Diversispora</taxon>
    </lineage>
</organism>
<dbReference type="PANTHER" id="PTHR21446">
    <property type="entry name" value="DUF3504 DOMAIN-CONTAINING PROTEIN"/>
    <property type="match status" value="1"/>
</dbReference>
<keyword evidence="3" id="KW-1185">Reference proteome</keyword>
<protein>
    <recommendedName>
        <fullName evidence="4">Tyr recombinase domain-containing protein</fullName>
    </recommendedName>
</protein>
<evidence type="ECO:0000256" key="1">
    <source>
        <dbReference type="SAM" id="MobiDB-lite"/>
    </source>
</evidence>
<feature type="region of interest" description="Disordered" evidence="1">
    <location>
        <begin position="21"/>
        <end position="42"/>
    </location>
</feature>
<name>A0A397HT87_9GLOM</name>
<dbReference type="InterPro" id="IPR052787">
    <property type="entry name" value="MAVS"/>
</dbReference>
<dbReference type="PANTHER" id="PTHR21446:SF12">
    <property type="entry name" value="POTASSIUM CHANNEL TETRAMERIZATION DOMAIN CONTAINING 1"/>
    <property type="match status" value="1"/>
</dbReference>
<dbReference type="AlphaFoldDB" id="A0A397HT87"/>
<evidence type="ECO:0000313" key="3">
    <source>
        <dbReference type="Proteomes" id="UP000266861"/>
    </source>
</evidence>
<dbReference type="GO" id="GO:0006310">
    <property type="term" value="P:DNA recombination"/>
    <property type="evidence" value="ECO:0007669"/>
    <property type="project" value="InterPro"/>
</dbReference>
<dbReference type="GO" id="GO:0003677">
    <property type="term" value="F:DNA binding"/>
    <property type="evidence" value="ECO:0007669"/>
    <property type="project" value="InterPro"/>
</dbReference>
<evidence type="ECO:0008006" key="4">
    <source>
        <dbReference type="Google" id="ProtNLM"/>
    </source>
</evidence>
<proteinExistence type="predicted"/>
<dbReference type="EMBL" id="PQFF01000283">
    <property type="protein sequence ID" value="RHZ66057.1"/>
    <property type="molecule type" value="Genomic_DNA"/>
</dbReference>
<comment type="caution">
    <text evidence="2">The sequence shown here is derived from an EMBL/GenBank/DDBJ whole genome shotgun (WGS) entry which is preliminary data.</text>
</comment>
<reference evidence="2 3" key="1">
    <citation type="submission" date="2018-08" db="EMBL/GenBank/DDBJ databases">
        <title>Genome and evolution of the arbuscular mycorrhizal fungus Diversispora epigaea (formerly Glomus versiforme) and its bacterial endosymbionts.</title>
        <authorList>
            <person name="Sun X."/>
            <person name="Fei Z."/>
            <person name="Harrison M."/>
        </authorList>
    </citation>
    <scope>NUCLEOTIDE SEQUENCE [LARGE SCALE GENOMIC DNA]</scope>
    <source>
        <strain evidence="2 3">IT104</strain>
    </source>
</reference>
<sequence>MFQSALSILQNKNNNIIIHEKAEENKKKKNEKDEKTKKKETKVERELNNKIEFYIQKGTVKNTLRSTRNWISKLEVFHKSNGYDIAIEMVTDIQVLQKQIVKYIASMKQLNDQEYKANTLKVALDSINRYLIKESKIHGVNLHNRYEFPEIHDVIHGKMKNLQERELGEIHGSQALNTEQVQHILNHESIREDKGFNFIRYSAKNNQRGINRSNAQIIPISANYRRTFGSYYDFQLYLSKHPIGFDENLYLQVNPKWQESGIWFKKNHYGSNKLSKFMKKICQRTHVSISENFLSNYSGHKTATQILHDNDIPEQTIIEITGHYSIQGVQTYKKTNEHQKMMSIFSLLSLYDPHLSSSQEILSTNEINSSNTSQEIQSINFSHKFQSTDSSQEDNSNNIGKENQNKMPIFSNCNFSNVTFNFK</sequence>
<gene>
    <name evidence="2" type="ORF">Glove_309g167</name>
</gene>
<accession>A0A397HT87</accession>
<dbReference type="Gene3D" id="1.10.443.10">
    <property type="entry name" value="Intergrase catalytic core"/>
    <property type="match status" value="1"/>
</dbReference>
<dbReference type="InterPro" id="IPR013762">
    <property type="entry name" value="Integrase-like_cat_sf"/>
</dbReference>